<dbReference type="HOGENOM" id="CLU_1761798_0_0_1"/>
<protein>
    <submittedName>
        <fullName evidence="1">Uncharacterized protein</fullName>
    </submittedName>
</protein>
<evidence type="ECO:0000313" key="1">
    <source>
        <dbReference type="EMBL" id="EAY72477.1"/>
    </source>
</evidence>
<evidence type="ECO:0000313" key="2">
    <source>
        <dbReference type="Proteomes" id="UP000007015"/>
    </source>
</evidence>
<gene>
    <name evidence="1" type="ORF">OsI_00333</name>
</gene>
<keyword evidence="2" id="KW-1185">Reference proteome</keyword>
<accession>A2WKI1</accession>
<proteinExistence type="predicted"/>
<name>A2WKI1_ORYSI</name>
<dbReference type="EMBL" id="CM000126">
    <property type="protein sequence ID" value="EAY72477.1"/>
    <property type="molecule type" value="Genomic_DNA"/>
</dbReference>
<dbReference type="AlphaFoldDB" id="A2WKI1"/>
<dbReference type="Gramene" id="BGIOSGA002751-TA">
    <property type="protein sequence ID" value="BGIOSGA002751-PA"/>
    <property type="gene ID" value="BGIOSGA002751"/>
</dbReference>
<organism evidence="1 2">
    <name type="scientific">Oryza sativa subsp. indica</name>
    <name type="common">Rice</name>
    <dbReference type="NCBI Taxonomy" id="39946"/>
    <lineage>
        <taxon>Eukaryota</taxon>
        <taxon>Viridiplantae</taxon>
        <taxon>Streptophyta</taxon>
        <taxon>Embryophyta</taxon>
        <taxon>Tracheophyta</taxon>
        <taxon>Spermatophyta</taxon>
        <taxon>Magnoliopsida</taxon>
        <taxon>Liliopsida</taxon>
        <taxon>Poales</taxon>
        <taxon>Poaceae</taxon>
        <taxon>BOP clade</taxon>
        <taxon>Oryzoideae</taxon>
        <taxon>Oryzeae</taxon>
        <taxon>Oryzinae</taxon>
        <taxon>Oryza</taxon>
        <taxon>Oryza sativa</taxon>
    </lineage>
</organism>
<dbReference type="Proteomes" id="UP000007015">
    <property type="component" value="Chromosome 1"/>
</dbReference>
<reference evidence="1 2" key="1">
    <citation type="journal article" date="2005" name="PLoS Biol.">
        <title>The genomes of Oryza sativa: a history of duplications.</title>
        <authorList>
            <person name="Yu J."/>
            <person name="Wang J."/>
            <person name="Lin W."/>
            <person name="Li S."/>
            <person name="Li H."/>
            <person name="Zhou J."/>
            <person name="Ni P."/>
            <person name="Dong W."/>
            <person name="Hu S."/>
            <person name="Zeng C."/>
            <person name="Zhang J."/>
            <person name="Zhang Y."/>
            <person name="Li R."/>
            <person name="Xu Z."/>
            <person name="Li S."/>
            <person name="Li X."/>
            <person name="Zheng H."/>
            <person name="Cong L."/>
            <person name="Lin L."/>
            <person name="Yin J."/>
            <person name="Geng J."/>
            <person name="Li G."/>
            <person name="Shi J."/>
            <person name="Liu J."/>
            <person name="Lv H."/>
            <person name="Li J."/>
            <person name="Wang J."/>
            <person name="Deng Y."/>
            <person name="Ran L."/>
            <person name="Shi X."/>
            <person name="Wang X."/>
            <person name="Wu Q."/>
            <person name="Li C."/>
            <person name="Ren X."/>
            <person name="Wang J."/>
            <person name="Wang X."/>
            <person name="Li D."/>
            <person name="Liu D."/>
            <person name="Zhang X."/>
            <person name="Ji Z."/>
            <person name="Zhao W."/>
            <person name="Sun Y."/>
            <person name="Zhang Z."/>
            <person name="Bao J."/>
            <person name="Han Y."/>
            <person name="Dong L."/>
            <person name="Ji J."/>
            <person name="Chen P."/>
            <person name="Wu S."/>
            <person name="Liu J."/>
            <person name="Xiao Y."/>
            <person name="Bu D."/>
            <person name="Tan J."/>
            <person name="Yang L."/>
            <person name="Ye C."/>
            <person name="Zhang J."/>
            <person name="Xu J."/>
            <person name="Zhou Y."/>
            <person name="Yu Y."/>
            <person name="Zhang B."/>
            <person name="Zhuang S."/>
            <person name="Wei H."/>
            <person name="Liu B."/>
            <person name="Lei M."/>
            <person name="Yu H."/>
            <person name="Li Y."/>
            <person name="Xu H."/>
            <person name="Wei S."/>
            <person name="He X."/>
            <person name="Fang L."/>
            <person name="Zhang Z."/>
            <person name="Zhang Y."/>
            <person name="Huang X."/>
            <person name="Su Z."/>
            <person name="Tong W."/>
            <person name="Li J."/>
            <person name="Tong Z."/>
            <person name="Li S."/>
            <person name="Ye J."/>
            <person name="Wang L."/>
            <person name="Fang L."/>
            <person name="Lei T."/>
            <person name="Chen C."/>
            <person name="Chen H."/>
            <person name="Xu Z."/>
            <person name="Li H."/>
            <person name="Huang H."/>
            <person name="Zhang F."/>
            <person name="Xu H."/>
            <person name="Li N."/>
            <person name="Zhao C."/>
            <person name="Li S."/>
            <person name="Dong L."/>
            <person name="Huang Y."/>
            <person name="Li L."/>
            <person name="Xi Y."/>
            <person name="Qi Q."/>
            <person name="Li W."/>
            <person name="Zhang B."/>
            <person name="Hu W."/>
            <person name="Zhang Y."/>
            <person name="Tian X."/>
            <person name="Jiao Y."/>
            <person name="Liang X."/>
            <person name="Jin J."/>
            <person name="Gao L."/>
            <person name="Zheng W."/>
            <person name="Hao B."/>
            <person name="Liu S."/>
            <person name="Wang W."/>
            <person name="Yuan L."/>
            <person name="Cao M."/>
            <person name="McDermott J."/>
            <person name="Samudrala R."/>
            <person name="Wang J."/>
            <person name="Wong G.K."/>
            <person name="Yang H."/>
        </authorList>
    </citation>
    <scope>NUCLEOTIDE SEQUENCE [LARGE SCALE GENOMIC DNA]</scope>
    <source>
        <strain evidence="2">cv. 93-11</strain>
    </source>
</reference>
<sequence length="148" mass="16475">MWSMCPQRKLFDTGDSTGQHRFEGIKVMNESLANVRVEGLEGIRMQEYDNNNPTDPVLVSGYSRDNWYAMPWQSAKAVVVITGRPGPASIGCVVACFGSKKERACREGRGMFKDEEEKRLKDIEVQCTTDDPLLLALRSATALMKLGA</sequence>